<organism evidence="4 5">
    <name type="scientific">Tamaricihabitans halophyticus</name>
    <dbReference type="NCBI Taxonomy" id="1262583"/>
    <lineage>
        <taxon>Bacteria</taxon>
        <taxon>Bacillati</taxon>
        <taxon>Actinomycetota</taxon>
        <taxon>Actinomycetes</taxon>
        <taxon>Pseudonocardiales</taxon>
        <taxon>Pseudonocardiaceae</taxon>
        <taxon>Tamaricihabitans</taxon>
    </lineage>
</organism>
<proteinExistence type="inferred from homology"/>
<protein>
    <submittedName>
        <fullName evidence="4">Acyl dehydratase</fullName>
    </submittedName>
</protein>
<comment type="caution">
    <text evidence="4">The sequence shown here is derived from an EMBL/GenBank/DDBJ whole genome shotgun (WGS) entry which is preliminary data.</text>
</comment>
<dbReference type="InterPro" id="IPR029069">
    <property type="entry name" value="HotDog_dom_sf"/>
</dbReference>
<keyword evidence="5" id="KW-1185">Reference proteome</keyword>
<dbReference type="Pfam" id="PF01575">
    <property type="entry name" value="MaoC_dehydratas"/>
    <property type="match status" value="1"/>
</dbReference>
<reference evidence="4 5" key="1">
    <citation type="submission" date="2019-03" db="EMBL/GenBank/DDBJ databases">
        <title>Genomic Encyclopedia of Type Strains, Phase IV (KMG-IV): sequencing the most valuable type-strain genomes for metagenomic binning, comparative biology and taxonomic classification.</title>
        <authorList>
            <person name="Goeker M."/>
        </authorList>
    </citation>
    <scope>NUCLEOTIDE SEQUENCE [LARGE SCALE GENOMIC DNA]</scope>
    <source>
        <strain evidence="4 5">DSM 45765</strain>
    </source>
</reference>
<evidence type="ECO:0000256" key="1">
    <source>
        <dbReference type="ARBA" id="ARBA00005254"/>
    </source>
</evidence>
<dbReference type="SUPFAM" id="SSF54637">
    <property type="entry name" value="Thioesterase/thiol ester dehydrase-isomerase"/>
    <property type="match status" value="1"/>
</dbReference>
<dbReference type="Proteomes" id="UP000294911">
    <property type="component" value="Unassembled WGS sequence"/>
</dbReference>
<dbReference type="AlphaFoldDB" id="A0A4R2Q4C4"/>
<evidence type="ECO:0000313" key="5">
    <source>
        <dbReference type="Proteomes" id="UP000294911"/>
    </source>
</evidence>
<dbReference type="Gene3D" id="3.10.129.10">
    <property type="entry name" value="Hotdog Thioesterase"/>
    <property type="match status" value="1"/>
</dbReference>
<name>A0A4R2Q4C4_9PSEU</name>
<feature type="region of interest" description="Disordered" evidence="2">
    <location>
        <begin position="137"/>
        <end position="156"/>
    </location>
</feature>
<dbReference type="PANTHER" id="PTHR43841">
    <property type="entry name" value="3-HYDROXYACYL-THIOESTER DEHYDRATASE HTDX-RELATED"/>
    <property type="match status" value="1"/>
</dbReference>
<evidence type="ECO:0000313" key="4">
    <source>
        <dbReference type="EMBL" id="TCP42608.1"/>
    </source>
</evidence>
<dbReference type="RefSeq" id="WP_207894791.1">
    <property type="nucleotide sequence ID" value="NZ_SLXQ01000023.1"/>
</dbReference>
<dbReference type="PANTHER" id="PTHR43841:SF3">
    <property type="entry name" value="(3R)-HYDROXYACYL-ACP DEHYDRATASE SUBUNIT HADB"/>
    <property type="match status" value="1"/>
</dbReference>
<evidence type="ECO:0000259" key="3">
    <source>
        <dbReference type="Pfam" id="PF01575"/>
    </source>
</evidence>
<sequence>MRADTHAVPTSPIPLAEGDTLPEWRFGPLTRTDIVRYAGASGDFNPIHHDEPLAIAAGLPSVFGIGMMHAGMLGQRLSAWVGPHNICAFSVRFEGQVWPDDVLTFSGTVIEVESSTHEVSLAHVELSVARQDGEQVLSGKASVSTAPHEARSDGGG</sequence>
<evidence type="ECO:0000256" key="2">
    <source>
        <dbReference type="SAM" id="MobiDB-lite"/>
    </source>
</evidence>
<accession>A0A4R2Q4C4</accession>
<feature type="domain" description="MaoC-like" evidence="3">
    <location>
        <begin position="28"/>
        <end position="118"/>
    </location>
</feature>
<dbReference type="InterPro" id="IPR002539">
    <property type="entry name" value="MaoC-like_dom"/>
</dbReference>
<dbReference type="EMBL" id="SLXQ01000023">
    <property type="protein sequence ID" value="TCP42608.1"/>
    <property type="molecule type" value="Genomic_DNA"/>
</dbReference>
<gene>
    <name evidence="4" type="ORF">EV191_1237</name>
</gene>
<comment type="similarity">
    <text evidence="1">Belongs to the enoyl-CoA hydratase/isomerase family.</text>
</comment>